<keyword evidence="2" id="KW-1185">Reference proteome</keyword>
<name>A0A392P5Y4_9FABA</name>
<organism evidence="1 2">
    <name type="scientific">Trifolium medium</name>
    <dbReference type="NCBI Taxonomy" id="97028"/>
    <lineage>
        <taxon>Eukaryota</taxon>
        <taxon>Viridiplantae</taxon>
        <taxon>Streptophyta</taxon>
        <taxon>Embryophyta</taxon>
        <taxon>Tracheophyta</taxon>
        <taxon>Spermatophyta</taxon>
        <taxon>Magnoliopsida</taxon>
        <taxon>eudicotyledons</taxon>
        <taxon>Gunneridae</taxon>
        <taxon>Pentapetalae</taxon>
        <taxon>rosids</taxon>
        <taxon>fabids</taxon>
        <taxon>Fabales</taxon>
        <taxon>Fabaceae</taxon>
        <taxon>Papilionoideae</taxon>
        <taxon>50 kb inversion clade</taxon>
        <taxon>NPAAA clade</taxon>
        <taxon>Hologalegina</taxon>
        <taxon>IRL clade</taxon>
        <taxon>Trifolieae</taxon>
        <taxon>Trifolium</taxon>
    </lineage>
</organism>
<evidence type="ECO:0000313" key="1">
    <source>
        <dbReference type="EMBL" id="MCI06646.1"/>
    </source>
</evidence>
<reference evidence="1 2" key="1">
    <citation type="journal article" date="2018" name="Front. Plant Sci.">
        <title>Red Clover (Trifolium pratense) and Zigzag Clover (T. medium) - A Picture of Genomic Similarities and Differences.</title>
        <authorList>
            <person name="Dluhosova J."/>
            <person name="Istvanek J."/>
            <person name="Nedelnik J."/>
            <person name="Repkova J."/>
        </authorList>
    </citation>
    <scope>NUCLEOTIDE SEQUENCE [LARGE SCALE GENOMIC DNA]</scope>
    <source>
        <strain evidence="2">cv. 10/8</strain>
        <tissue evidence="1">Leaf</tissue>
    </source>
</reference>
<dbReference type="Proteomes" id="UP000265520">
    <property type="component" value="Unassembled WGS sequence"/>
</dbReference>
<dbReference type="EMBL" id="LXQA010062544">
    <property type="protein sequence ID" value="MCI06646.1"/>
    <property type="molecule type" value="Genomic_DNA"/>
</dbReference>
<protein>
    <submittedName>
        <fullName evidence="1">Uncharacterized protein</fullName>
    </submittedName>
</protein>
<dbReference type="AlphaFoldDB" id="A0A392P5Y4"/>
<evidence type="ECO:0000313" key="2">
    <source>
        <dbReference type="Proteomes" id="UP000265520"/>
    </source>
</evidence>
<accession>A0A392P5Y4</accession>
<proteinExistence type="predicted"/>
<feature type="non-terminal residue" evidence="1">
    <location>
        <position position="1"/>
    </location>
</feature>
<comment type="caution">
    <text evidence="1">The sequence shown here is derived from an EMBL/GenBank/DDBJ whole genome shotgun (WGS) entry which is preliminary data.</text>
</comment>
<sequence length="205" mass="23302">DLAFCKALMETESTFGMILLHSLIVNKHWDPGESNIPIGVSVHGCCGRHFPTLYSRLKFVFDRGKTWIIRIKVRCQKLDTSRTTTGPSQLLLSFSIQDSGLFRFKQWNPGDKDLILNYYCTKRVLMQIVVRAVLLVIKFLEMEKGYASSNDLMFVTIILKSSVMVISWDPGKFNTFMTGVAYQCCLRNSLSIYEGSFGPRAFGCK</sequence>